<dbReference type="Pfam" id="PF00903">
    <property type="entry name" value="Glyoxalase"/>
    <property type="match status" value="1"/>
</dbReference>
<dbReference type="AlphaFoldDB" id="A0A2S6H1E0"/>
<dbReference type="Gene3D" id="3.10.180.10">
    <property type="entry name" value="2,3-Dihydroxybiphenyl 1,2-Dioxygenase, domain 1"/>
    <property type="match status" value="1"/>
</dbReference>
<keyword evidence="3" id="KW-1185">Reference proteome</keyword>
<dbReference type="Proteomes" id="UP000239203">
    <property type="component" value="Unassembled WGS sequence"/>
</dbReference>
<dbReference type="InterPro" id="IPR037523">
    <property type="entry name" value="VOC_core"/>
</dbReference>
<evidence type="ECO:0000259" key="1">
    <source>
        <dbReference type="PROSITE" id="PS51819"/>
    </source>
</evidence>
<evidence type="ECO:0000313" key="3">
    <source>
        <dbReference type="Proteomes" id="UP000239203"/>
    </source>
</evidence>
<protein>
    <submittedName>
        <fullName evidence="2">Putative glyoxalase superfamily protein PhnB</fullName>
    </submittedName>
</protein>
<accession>A0A2S6H1E0</accession>
<dbReference type="EMBL" id="PTIX01000001">
    <property type="protein sequence ID" value="PPK71295.1"/>
    <property type="molecule type" value="Genomic_DNA"/>
</dbReference>
<dbReference type="PANTHER" id="PTHR34109:SF4">
    <property type="entry name" value="LYASE"/>
    <property type="match status" value="1"/>
</dbReference>
<sequence length="132" mass="14489">MNPVWAHRRAPVGHDARVTVRRVVPDLASASLAEATRFYTRVLGMEVVMDHGWIVTMAQPDNPEVQLSLMTHDATAGVIPVASIQVDDVDAAYREAVASGAEIVHPLTDEPWGVRRFFVRDPDGNVVNVLSH</sequence>
<dbReference type="InterPro" id="IPR029068">
    <property type="entry name" value="Glyas_Bleomycin-R_OHBP_Dase"/>
</dbReference>
<dbReference type="PANTHER" id="PTHR34109">
    <property type="entry name" value="BNAUNNG04460D PROTEIN-RELATED"/>
    <property type="match status" value="1"/>
</dbReference>
<evidence type="ECO:0000313" key="2">
    <source>
        <dbReference type="EMBL" id="PPK71295.1"/>
    </source>
</evidence>
<dbReference type="PROSITE" id="PS51819">
    <property type="entry name" value="VOC"/>
    <property type="match status" value="1"/>
</dbReference>
<dbReference type="InterPro" id="IPR004360">
    <property type="entry name" value="Glyas_Fos-R_dOase_dom"/>
</dbReference>
<dbReference type="SUPFAM" id="SSF54593">
    <property type="entry name" value="Glyoxalase/Bleomycin resistance protein/Dihydroxybiphenyl dioxygenase"/>
    <property type="match status" value="1"/>
</dbReference>
<comment type="caution">
    <text evidence="2">The sequence shown here is derived from an EMBL/GenBank/DDBJ whole genome shotgun (WGS) entry which is preliminary data.</text>
</comment>
<gene>
    <name evidence="2" type="ORF">CLV40_101484</name>
</gene>
<feature type="domain" description="VOC" evidence="1">
    <location>
        <begin position="19"/>
        <end position="132"/>
    </location>
</feature>
<name>A0A2S6H1E0_9PSEU</name>
<organism evidence="2 3">
    <name type="scientific">Actinokineospora auranticolor</name>
    <dbReference type="NCBI Taxonomy" id="155976"/>
    <lineage>
        <taxon>Bacteria</taxon>
        <taxon>Bacillati</taxon>
        <taxon>Actinomycetota</taxon>
        <taxon>Actinomycetes</taxon>
        <taxon>Pseudonocardiales</taxon>
        <taxon>Pseudonocardiaceae</taxon>
        <taxon>Actinokineospora</taxon>
    </lineage>
</organism>
<reference evidence="2 3" key="1">
    <citation type="submission" date="2018-02" db="EMBL/GenBank/DDBJ databases">
        <title>Genomic Encyclopedia of Archaeal and Bacterial Type Strains, Phase II (KMG-II): from individual species to whole genera.</title>
        <authorList>
            <person name="Goeker M."/>
        </authorList>
    </citation>
    <scope>NUCLEOTIDE SEQUENCE [LARGE SCALE GENOMIC DNA]</scope>
    <source>
        <strain evidence="2 3">YU 961-1</strain>
    </source>
</reference>
<proteinExistence type="predicted"/>